<name>A0A1H0W664_9BACI</name>
<keyword evidence="1" id="KW-1133">Transmembrane helix</keyword>
<dbReference type="RefSeq" id="WP_090856681.1">
    <property type="nucleotide sequence ID" value="NZ_FNJU01000009.1"/>
</dbReference>
<gene>
    <name evidence="3" type="ORF">SAMN05216565_10970</name>
</gene>
<sequence length="633" mass="73320">MSNYINLNEFETKKQNVLTYINEVIDIAEKLNAREITHYLNETLQQVQKDAFTLTVVGEFSRGKSTFINALLGKDVLPSKVKPTTAMINKIYYQEQPSFSLLFRDQTKEKKVLDHKAFRKLAAPREADEDDSEDQARYEQELNVFKEIAMAEVGFPNHFCEAGVEIYDTPGTNDIDVAREEITFTFVPKSDAVIFLLSATTPFAGTEMDFLKERILSEHINKVFFVINYKDRLQTEEDQMKVLNYVREKLQPLLPDPRLYLVSSLDALTIRRLEHNEEFRIKSQTYTNLHDTGFVQLESDLAHFFQYEKGQVKLEKPIRRMIKKTNELRTETIALRISATNMEIEEINQKIAELAPQVTRFKQNARLIIERLIVDLKSEETTITRKVETLLKDMSTNLSSSLDSYSGSLEDAEVKRFLKNIIRSYQSDIQKELNQLKGDILENHVTNAYKLLNSEEAQLNKAIKETFNLELEMNYNFDLSLYQNNDDLTGMILGAAGLGLSAIILAPALLVIGGIGAAISAFFFGDSIFNSFTDYRRNGRKEEIKKQVQQTLYDNRPTIVSQFRADWNKLAQSIEMTFEIEVHEKTLRLQEDLHQIRLEKETEKRSVEEQRHYFESLSERLIFIQEQSLKIIK</sequence>
<dbReference type="PANTHER" id="PTHR43681:SF1">
    <property type="entry name" value="SARCALUMENIN"/>
    <property type="match status" value="1"/>
</dbReference>
<reference evidence="4" key="1">
    <citation type="submission" date="2016-10" db="EMBL/GenBank/DDBJ databases">
        <authorList>
            <person name="Varghese N."/>
            <person name="Submissions S."/>
        </authorList>
    </citation>
    <scope>NUCLEOTIDE SEQUENCE [LARGE SCALE GENOMIC DNA]</scope>
    <source>
        <strain evidence="4">IBRC-M10078</strain>
    </source>
</reference>
<dbReference type="Gene3D" id="3.40.50.300">
    <property type="entry name" value="P-loop containing nucleotide triphosphate hydrolases"/>
    <property type="match status" value="1"/>
</dbReference>
<dbReference type="OrthoDB" id="9816479at2"/>
<dbReference type="CDD" id="cd09912">
    <property type="entry name" value="DLP_2"/>
    <property type="match status" value="1"/>
</dbReference>
<organism evidence="3 4">
    <name type="scientific">Litchfieldia salsa</name>
    <dbReference type="NCBI Taxonomy" id="930152"/>
    <lineage>
        <taxon>Bacteria</taxon>
        <taxon>Bacillati</taxon>
        <taxon>Bacillota</taxon>
        <taxon>Bacilli</taxon>
        <taxon>Bacillales</taxon>
        <taxon>Bacillaceae</taxon>
        <taxon>Litchfieldia</taxon>
    </lineage>
</organism>
<dbReference type="Proteomes" id="UP000199159">
    <property type="component" value="Unassembled WGS sequence"/>
</dbReference>
<proteinExistence type="predicted"/>
<dbReference type="InterPro" id="IPR051943">
    <property type="entry name" value="TRAFAC_Dynamin-like_GTPase"/>
</dbReference>
<dbReference type="STRING" id="930152.SAMN05216565_10970"/>
<dbReference type="SUPFAM" id="SSF52540">
    <property type="entry name" value="P-loop containing nucleoside triphosphate hydrolases"/>
    <property type="match status" value="1"/>
</dbReference>
<dbReference type="AlphaFoldDB" id="A0A1H0W664"/>
<dbReference type="Pfam" id="PF00350">
    <property type="entry name" value="Dynamin_N"/>
    <property type="match status" value="1"/>
</dbReference>
<protein>
    <submittedName>
        <fullName evidence="3">Dynamin family protein</fullName>
    </submittedName>
</protein>
<evidence type="ECO:0000256" key="1">
    <source>
        <dbReference type="SAM" id="Phobius"/>
    </source>
</evidence>
<accession>A0A1H0W664</accession>
<evidence type="ECO:0000259" key="2">
    <source>
        <dbReference type="Pfam" id="PF00350"/>
    </source>
</evidence>
<evidence type="ECO:0000313" key="3">
    <source>
        <dbReference type="EMBL" id="SDP85796.1"/>
    </source>
</evidence>
<keyword evidence="4" id="KW-1185">Reference proteome</keyword>
<evidence type="ECO:0000313" key="4">
    <source>
        <dbReference type="Proteomes" id="UP000199159"/>
    </source>
</evidence>
<feature type="domain" description="Dynamin N-terminal" evidence="2">
    <location>
        <begin position="55"/>
        <end position="228"/>
    </location>
</feature>
<dbReference type="PANTHER" id="PTHR43681">
    <property type="entry name" value="TRANSMEMBRANE GTPASE FZO"/>
    <property type="match status" value="1"/>
</dbReference>
<keyword evidence="1" id="KW-0472">Membrane</keyword>
<feature type="transmembrane region" description="Helical" evidence="1">
    <location>
        <begin position="491"/>
        <end position="524"/>
    </location>
</feature>
<keyword evidence="1" id="KW-0812">Transmembrane</keyword>
<dbReference type="EMBL" id="FNJU01000009">
    <property type="protein sequence ID" value="SDP85796.1"/>
    <property type="molecule type" value="Genomic_DNA"/>
</dbReference>
<dbReference type="InterPro" id="IPR045063">
    <property type="entry name" value="Dynamin_N"/>
</dbReference>
<dbReference type="InterPro" id="IPR027417">
    <property type="entry name" value="P-loop_NTPase"/>
</dbReference>